<accession>A0AAD9QLH8</accession>
<gene>
    <name evidence="2" type="ORF">P5673_013129</name>
</gene>
<evidence type="ECO:0000256" key="1">
    <source>
        <dbReference type="SAM" id="MobiDB-lite"/>
    </source>
</evidence>
<feature type="region of interest" description="Disordered" evidence="1">
    <location>
        <begin position="419"/>
        <end position="454"/>
    </location>
</feature>
<name>A0AAD9QLH8_ACRCE</name>
<dbReference type="PANTHER" id="PTHR12484">
    <property type="entry name" value="B-LYMPHOCYTE ANTIGEN-RELATED"/>
    <property type="match status" value="1"/>
</dbReference>
<dbReference type="PANTHER" id="PTHR12484:SF4">
    <property type="entry name" value="A-KINASE ANCHOR PROTEIN 17A"/>
    <property type="match status" value="1"/>
</dbReference>
<feature type="region of interest" description="Disordered" evidence="1">
    <location>
        <begin position="286"/>
        <end position="310"/>
    </location>
</feature>
<evidence type="ECO:0000313" key="3">
    <source>
        <dbReference type="Proteomes" id="UP001249851"/>
    </source>
</evidence>
<reference evidence="2" key="1">
    <citation type="journal article" date="2023" name="G3 (Bethesda)">
        <title>Whole genome assembly and annotation of the endangered Caribbean coral Acropora cervicornis.</title>
        <authorList>
            <person name="Selwyn J.D."/>
            <person name="Vollmer S.V."/>
        </authorList>
    </citation>
    <scope>NUCLEOTIDE SEQUENCE</scope>
    <source>
        <strain evidence="2">K2</strain>
    </source>
</reference>
<dbReference type="InterPro" id="IPR056852">
    <property type="entry name" value="AK17A/B"/>
</dbReference>
<protein>
    <submittedName>
        <fullName evidence="2">A-kinase anchor protein 17A</fullName>
    </submittedName>
</protein>
<proteinExistence type="predicted"/>
<keyword evidence="3" id="KW-1185">Reference proteome</keyword>
<dbReference type="AlphaFoldDB" id="A0AAD9QLH8"/>
<reference evidence="2" key="2">
    <citation type="journal article" date="2023" name="Science">
        <title>Genomic signatures of disease resistance in endangered staghorn corals.</title>
        <authorList>
            <person name="Vollmer S.V."/>
            <person name="Selwyn J.D."/>
            <person name="Despard B.A."/>
            <person name="Roesel C.L."/>
        </authorList>
    </citation>
    <scope>NUCLEOTIDE SEQUENCE</scope>
    <source>
        <strain evidence="2">K2</strain>
    </source>
</reference>
<dbReference type="Proteomes" id="UP001249851">
    <property type="component" value="Unassembled WGS sequence"/>
</dbReference>
<evidence type="ECO:0000313" key="2">
    <source>
        <dbReference type="EMBL" id="KAK2563427.1"/>
    </source>
</evidence>
<dbReference type="EMBL" id="JARQWQ010000025">
    <property type="protein sequence ID" value="KAK2563427.1"/>
    <property type="molecule type" value="Genomic_DNA"/>
</dbReference>
<dbReference type="Pfam" id="PF25015">
    <property type="entry name" value="RBD_AKAP-17A"/>
    <property type="match status" value="1"/>
</dbReference>
<dbReference type="CDD" id="cd12264">
    <property type="entry name" value="RRM_AKAP17A"/>
    <property type="match status" value="1"/>
</dbReference>
<sequence>MAAQVCDDTSEATELSSVKRLYLKPVAKLGVHVTLPEIKVAGVSISNWEVMERLKSMIAPDQFAVLRVVESSLEFIRFEGEADAKSLVSKFVSKLDGKFIKLSGFADPLKVRAAESKLKFPSAHDWNSFFRESDDLDERNPGERPDTIQMKGLPCKWFADEDSPGKPSEEVLIAVFRRFGKIRCVDIPILDPYRQRLSRGNSEFQTFYFGSHLHFDAFIQYSQYQGFSSAMTALKGMKLMYISEEGRAATANIQVDFDRTCHLSQKNIKKRDQERERLIEIERAEEERKRMEKEEEERRKEEERLEEERKEAERERVLQEAVKKKEERKRAKEERRRQKRAEKARKEIERRELRRHLERERERKRAEQKECAMRLLRELLQLAACAKEKEDEEKRKFDEEQKKREQELEMLRQIEEKKRKLEEEQRRREDEERRKKEKLEEQEKNLRDRLIQNLKRMEQRRDELKKELLQRQIASNMAKLSSFVPGERTRK</sequence>
<comment type="caution">
    <text evidence="2">The sequence shown here is derived from an EMBL/GenBank/DDBJ whole genome shotgun (WGS) entry which is preliminary data.</text>
</comment>
<organism evidence="2 3">
    <name type="scientific">Acropora cervicornis</name>
    <name type="common">Staghorn coral</name>
    <dbReference type="NCBI Taxonomy" id="6130"/>
    <lineage>
        <taxon>Eukaryota</taxon>
        <taxon>Metazoa</taxon>
        <taxon>Cnidaria</taxon>
        <taxon>Anthozoa</taxon>
        <taxon>Hexacorallia</taxon>
        <taxon>Scleractinia</taxon>
        <taxon>Astrocoeniina</taxon>
        <taxon>Acroporidae</taxon>
        <taxon>Acropora</taxon>
    </lineage>
</organism>